<keyword evidence="3" id="KW-1185">Reference proteome</keyword>
<dbReference type="EMBL" id="BOOU01000071">
    <property type="protein sequence ID" value="GII80297.1"/>
    <property type="molecule type" value="Genomic_DNA"/>
</dbReference>
<dbReference type="RefSeq" id="WP_239137751.1">
    <property type="nucleotide sequence ID" value="NZ_BOOU01000071.1"/>
</dbReference>
<dbReference type="Proteomes" id="UP000655287">
    <property type="component" value="Unassembled WGS sequence"/>
</dbReference>
<name>A0A919R5Y6_9ACTN</name>
<proteinExistence type="predicted"/>
<dbReference type="CDD" id="cd06259">
    <property type="entry name" value="YdcF-like"/>
    <property type="match status" value="1"/>
</dbReference>
<accession>A0A919R5Y6</accession>
<dbReference type="AlphaFoldDB" id="A0A919R5Y6"/>
<feature type="domain" description="DUF218" evidence="1">
    <location>
        <begin position="45"/>
        <end position="146"/>
    </location>
</feature>
<dbReference type="InterPro" id="IPR051599">
    <property type="entry name" value="Cell_Envelope_Assoc"/>
</dbReference>
<evidence type="ECO:0000313" key="3">
    <source>
        <dbReference type="Proteomes" id="UP000655287"/>
    </source>
</evidence>
<evidence type="ECO:0000313" key="2">
    <source>
        <dbReference type="EMBL" id="GII80297.1"/>
    </source>
</evidence>
<reference evidence="2" key="1">
    <citation type="submission" date="2021-01" db="EMBL/GenBank/DDBJ databases">
        <title>Whole genome shotgun sequence of Sphaerisporangium rufum NBRC 109079.</title>
        <authorList>
            <person name="Komaki H."/>
            <person name="Tamura T."/>
        </authorList>
    </citation>
    <scope>NUCLEOTIDE SEQUENCE</scope>
    <source>
        <strain evidence="2">NBRC 109079</strain>
    </source>
</reference>
<evidence type="ECO:0000259" key="1">
    <source>
        <dbReference type="Pfam" id="PF02698"/>
    </source>
</evidence>
<gene>
    <name evidence="2" type="ORF">Sru01_52790</name>
</gene>
<organism evidence="2 3">
    <name type="scientific">Sphaerisporangium rufum</name>
    <dbReference type="NCBI Taxonomy" id="1381558"/>
    <lineage>
        <taxon>Bacteria</taxon>
        <taxon>Bacillati</taxon>
        <taxon>Actinomycetota</taxon>
        <taxon>Actinomycetes</taxon>
        <taxon>Streptosporangiales</taxon>
        <taxon>Streptosporangiaceae</taxon>
        <taxon>Sphaerisporangium</taxon>
    </lineage>
</organism>
<comment type="caution">
    <text evidence="2">The sequence shown here is derived from an EMBL/GenBank/DDBJ whole genome shotgun (WGS) entry which is preliminary data.</text>
</comment>
<dbReference type="GO" id="GO:0005886">
    <property type="term" value="C:plasma membrane"/>
    <property type="evidence" value="ECO:0007669"/>
    <property type="project" value="TreeGrafter"/>
</dbReference>
<dbReference type="InterPro" id="IPR014729">
    <property type="entry name" value="Rossmann-like_a/b/a_fold"/>
</dbReference>
<protein>
    <recommendedName>
        <fullName evidence="1">DUF218 domain-containing protein</fullName>
    </recommendedName>
</protein>
<dbReference type="PANTHER" id="PTHR30336">
    <property type="entry name" value="INNER MEMBRANE PROTEIN, PROBABLE PERMEASE"/>
    <property type="match status" value="1"/>
</dbReference>
<dbReference type="InterPro" id="IPR003848">
    <property type="entry name" value="DUF218"/>
</dbReference>
<sequence>MSNDPQAITEDQRRQAKLIWDYHLMRHELRPVDVAIGLGSHDLGVATHSAGLYRAGLFPVLVFTGGNSPTTAKVFPQGEAVHFRAHAIDLGVPAEAILLEPNATNTGQNITLALEVLAAAGIHPATVLLISKPYMERRSFATARKLWPDVEIRCASEPLEFDDYLKSIGDEKLVLDMLAGDLQRVIEYPKLGFAIEQEVPEAVHAAYESLVRDGFTSRLIDS</sequence>
<dbReference type="Pfam" id="PF02698">
    <property type="entry name" value="DUF218"/>
    <property type="match status" value="1"/>
</dbReference>
<dbReference type="Gene3D" id="3.40.50.620">
    <property type="entry name" value="HUPs"/>
    <property type="match status" value="1"/>
</dbReference>
<dbReference type="PANTHER" id="PTHR30336:SF20">
    <property type="entry name" value="DUF218 DOMAIN-CONTAINING PROTEIN"/>
    <property type="match status" value="1"/>
</dbReference>